<evidence type="ECO:0000256" key="1">
    <source>
        <dbReference type="SAM" id="MobiDB-lite"/>
    </source>
</evidence>
<keyword evidence="2" id="KW-0812">Transmembrane</keyword>
<accession>A0A239JQ48</accession>
<feature type="region of interest" description="Disordered" evidence="1">
    <location>
        <begin position="47"/>
        <end position="72"/>
    </location>
</feature>
<evidence type="ECO:0000313" key="4">
    <source>
        <dbReference type="Proteomes" id="UP000198327"/>
    </source>
</evidence>
<keyword evidence="2" id="KW-0472">Membrane</keyword>
<protein>
    <submittedName>
        <fullName evidence="3">Uncharacterized protein</fullName>
    </submittedName>
</protein>
<evidence type="ECO:0000256" key="2">
    <source>
        <dbReference type="SAM" id="Phobius"/>
    </source>
</evidence>
<gene>
    <name evidence="3" type="ORF">SAMN05421642_1095</name>
</gene>
<name>A0A239JQ48_9NOCA</name>
<organism evidence="3 4">
    <name type="scientific">Rhodococcoides kyotonense</name>
    <dbReference type="NCBI Taxonomy" id="398843"/>
    <lineage>
        <taxon>Bacteria</taxon>
        <taxon>Bacillati</taxon>
        <taxon>Actinomycetota</taxon>
        <taxon>Actinomycetes</taxon>
        <taxon>Mycobacteriales</taxon>
        <taxon>Nocardiaceae</taxon>
        <taxon>Rhodococcoides</taxon>
    </lineage>
</organism>
<sequence length="72" mass="7878">MMPSRTPPPENVVYLADHSVVLALPALIPAFVIVAVVLYVVAKDRRAERNENADGTSTPEGRDDDRDNEESS</sequence>
<feature type="transmembrane region" description="Helical" evidence="2">
    <location>
        <begin position="20"/>
        <end position="42"/>
    </location>
</feature>
<dbReference type="STRING" id="398843.A3K89_11935"/>
<dbReference type="AlphaFoldDB" id="A0A239JQ48"/>
<dbReference type="RefSeq" id="WP_371829021.1">
    <property type="nucleotide sequence ID" value="NZ_FZOW01000009.1"/>
</dbReference>
<dbReference type="EMBL" id="FZOW01000009">
    <property type="protein sequence ID" value="SNT07662.1"/>
    <property type="molecule type" value="Genomic_DNA"/>
</dbReference>
<keyword evidence="4" id="KW-1185">Reference proteome</keyword>
<dbReference type="Proteomes" id="UP000198327">
    <property type="component" value="Unassembled WGS sequence"/>
</dbReference>
<reference evidence="4" key="1">
    <citation type="submission" date="2017-06" db="EMBL/GenBank/DDBJ databases">
        <authorList>
            <person name="Varghese N."/>
            <person name="Submissions S."/>
        </authorList>
    </citation>
    <scope>NUCLEOTIDE SEQUENCE [LARGE SCALE GENOMIC DNA]</scope>
    <source>
        <strain evidence="4">JCM 23211</strain>
    </source>
</reference>
<proteinExistence type="predicted"/>
<keyword evidence="2" id="KW-1133">Transmembrane helix</keyword>
<evidence type="ECO:0000313" key="3">
    <source>
        <dbReference type="EMBL" id="SNT07662.1"/>
    </source>
</evidence>